<gene>
    <name evidence="2" type="ORF">THAPSDRAFT_22795</name>
</gene>
<accession>B8C366</accession>
<dbReference type="GeneID" id="7448139"/>
<evidence type="ECO:0000256" key="1">
    <source>
        <dbReference type="SAM" id="SignalP"/>
    </source>
</evidence>
<reference evidence="2 3" key="1">
    <citation type="journal article" date="2004" name="Science">
        <title>The genome of the diatom Thalassiosira pseudonana: ecology, evolution, and metabolism.</title>
        <authorList>
            <person name="Armbrust E.V."/>
            <person name="Berges J.A."/>
            <person name="Bowler C."/>
            <person name="Green B.R."/>
            <person name="Martinez D."/>
            <person name="Putnam N.H."/>
            <person name="Zhou S."/>
            <person name="Allen A.E."/>
            <person name="Apt K.E."/>
            <person name="Bechner M."/>
            <person name="Brzezinski M.A."/>
            <person name="Chaal B.K."/>
            <person name="Chiovitti A."/>
            <person name="Davis A.K."/>
            <person name="Demarest M.S."/>
            <person name="Detter J.C."/>
            <person name="Glavina T."/>
            <person name="Goodstein D."/>
            <person name="Hadi M.Z."/>
            <person name="Hellsten U."/>
            <person name="Hildebrand M."/>
            <person name="Jenkins B.D."/>
            <person name="Jurka J."/>
            <person name="Kapitonov V.V."/>
            <person name="Kroger N."/>
            <person name="Lau W.W."/>
            <person name="Lane T.W."/>
            <person name="Larimer F.W."/>
            <person name="Lippmeier J.C."/>
            <person name="Lucas S."/>
            <person name="Medina M."/>
            <person name="Montsant A."/>
            <person name="Obornik M."/>
            <person name="Parker M.S."/>
            <person name="Palenik B."/>
            <person name="Pazour G.J."/>
            <person name="Richardson P.M."/>
            <person name="Rynearson T.A."/>
            <person name="Saito M.A."/>
            <person name="Schwartz D.C."/>
            <person name="Thamatrakoln K."/>
            <person name="Valentin K."/>
            <person name="Vardi A."/>
            <person name="Wilkerson F.P."/>
            <person name="Rokhsar D.S."/>
        </authorList>
    </citation>
    <scope>NUCLEOTIDE SEQUENCE [LARGE SCALE GENOMIC DNA]</scope>
    <source>
        <strain evidence="2 3">CCMP1335</strain>
    </source>
</reference>
<dbReference type="PaxDb" id="35128-Thaps22795"/>
<evidence type="ECO:0000313" key="3">
    <source>
        <dbReference type="Proteomes" id="UP000001449"/>
    </source>
</evidence>
<dbReference type="HOGENOM" id="CLU_1368698_0_0_1"/>
<evidence type="ECO:0000313" key="2">
    <source>
        <dbReference type="EMBL" id="EED92508.1"/>
    </source>
</evidence>
<dbReference type="Proteomes" id="UP000001449">
    <property type="component" value="Chromosome 5"/>
</dbReference>
<keyword evidence="1" id="KW-0732">Signal</keyword>
<reference evidence="2 3" key="2">
    <citation type="journal article" date="2008" name="Nature">
        <title>The Phaeodactylum genome reveals the evolutionary history of diatom genomes.</title>
        <authorList>
            <person name="Bowler C."/>
            <person name="Allen A.E."/>
            <person name="Badger J.H."/>
            <person name="Grimwood J."/>
            <person name="Jabbari K."/>
            <person name="Kuo A."/>
            <person name="Maheswari U."/>
            <person name="Martens C."/>
            <person name="Maumus F."/>
            <person name="Otillar R.P."/>
            <person name="Rayko E."/>
            <person name="Salamov A."/>
            <person name="Vandepoele K."/>
            <person name="Beszteri B."/>
            <person name="Gruber A."/>
            <person name="Heijde M."/>
            <person name="Katinka M."/>
            <person name="Mock T."/>
            <person name="Valentin K."/>
            <person name="Verret F."/>
            <person name="Berges J.A."/>
            <person name="Brownlee C."/>
            <person name="Cadoret J.P."/>
            <person name="Chiovitti A."/>
            <person name="Choi C.J."/>
            <person name="Coesel S."/>
            <person name="De Martino A."/>
            <person name="Detter J.C."/>
            <person name="Durkin C."/>
            <person name="Falciatore A."/>
            <person name="Fournet J."/>
            <person name="Haruta M."/>
            <person name="Huysman M.J."/>
            <person name="Jenkins B.D."/>
            <person name="Jiroutova K."/>
            <person name="Jorgensen R.E."/>
            <person name="Joubert Y."/>
            <person name="Kaplan A."/>
            <person name="Kroger N."/>
            <person name="Kroth P.G."/>
            <person name="La Roche J."/>
            <person name="Lindquist E."/>
            <person name="Lommer M."/>
            <person name="Martin-Jezequel V."/>
            <person name="Lopez P.J."/>
            <person name="Lucas S."/>
            <person name="Mangogna M."/>
            <person name="McGinnis K."/>
            <person name="Medlin L.K."/>
            <person name="Montsant A."/>
            <person name="Oudot-Le Secq M.P."/>
            <person name="Napoli C."/>
            <person name="Obornik M."/>
            <person name="Parker M.S."/>
            <person name="Petit J.L."/>
            <person name="Porcel B.M."/>
            <person name="Poulsen N."/>
            <person name="Robison M."/>
            <person name="Rychlewski L."/>
            <person name="Rynearson T.A."/>
            <person name="Schmutz J."/>
            <person name="Shapiro H."/>
            <person name="Siaut M."/>
            <person name="Stanley M."/>
            <person name="Sussman M.R."/>
            <person name="Taylor A.R."/>
            <person name="Vardi A."/>
            <person name="von Dassow P."/>
            <person name="Vyverman W."/>
            <person name="Willis A."/>
            <person name="Wyrwicz L.S."/>
            <person name="Rokhsar D.S."/>
            <person name="Weissenbach J."/>
            <person name="Armbrust E.V."/>
            <person name="Green B.R."/>
            <person name="Van de Peer Y."/>
            <person name="Grigoriev I.V."/>
        </authorList>
    </citation>
    <scope>NUCLEOTIDE SEQUENCE [LARGE SCALE GENOMIC DNA]</scope>
    <source>
        <strain evidence="2 3">CCMP1335</strain>
    </source>
</reference>
<dbReference type="RefSeq" id="XP_002290756.1">
    <property type="nucleotide sequence ID" value="XM_002290720.1"/>
</dbReference>
<organism evidence="2 3">
    <name type="scientific">Thalassiosira pseudonana</name>
    <name type="common">Marine diatom</name>
    <name type="synonym">Cyclotella nana</name>
    <dbReference type="NCBI Taxonomy" id="35128"/>
    <lineage>
        <taxon>Eukaryota</taxon>
        <taxon>Sar</taxon>
        <taxon>Stramenopiles</taxon>
        <taxon>Ochrophyta</taxon>
        <taxon>Bacillariophyta</taxon>
        <taxon>Coscinodiscophyceae</taxon>
        <taxon>Thalassiosirophycidae</taxon>
        <taxon>Thalassiosirales</taxon>
        <taxon>Thalassiosiraceae</taxon>
        <taxon>Thalassiosira</taxon>
    </lineage>
</organism>
<proteinExistence type="predicted"/>
<name>B8C366_THAPS</name>
<dbReference type="InParanoid" id="B8C366"/>
<sequence length="200" mass="22122">MKLLQLTTASSTLLAATSGVEAFLSNNNAPPSGNQLTKLQAKASLPEFERLRAKRLSLRQNVAEKPAVVSKPSYEFDADPFGDDLEYLFNANEVRDADAPFHILLLPSTFNKSNMPIEYVAESVVEVLDIPYSKATDMAMFAKYQGFSCLGTWTRKECLSKGELLKSRDLECRLIAFNEGMCDGEIIPSDRKNSDLVSLS</sequence>
<dbReference type="AlphaFoldDB" id="B8C366"/>
<keyword evidence="3" id="KW-1185">Reference proteome</keyword>
<dbReference type="EMBL" id="CM000642">
    <property type="protein sequence ID" value="EED92508.1"/>
    <property type="molecule type" value="Genomic_DNA"/>
</dbReference>
<feature type="chain" id="PRO_5002866240" evidence="1">
    <location>
        <begin position="23"/>
        <end position="200"/>
    </location>
</feature>
<dbReference type="KEGG" id="tps:THAPSDRAFT_22795"/>
<feature type="signal peptide" evidence="1">
    <location>
        <begin position="1"/>
        <end position="22"/>
    </location>
</feature>
<protein>
    <submittedName>
        <fullName evidence="2">Uncharacterized protein</fullName>
    </submittedName>
</protein>